<keyword evidence="1" id="KW-1133">Transmembrane helix</keyword>
<keyword evidence="1" id="KW-0472">Membrane</keyword>
<dbReference type="RefSeq" id="WP_144196713.1">
    <property type="nucleotide sequence ID" value="NZ_VCIZ01000002.1"/>
</dbReference>
<protein>
    <recommendedName>
        <fullName evidence="4">DUF1328 domain-containing protein</fullName>
    </recommendedName>
</protein>
<evidence type="ECO:0000256" key="1">
    <source>
        <dbReference type="SAM" id="Phobius"/>
    </source>
</evidence>
<dbReference type="Proteomes" id="UP000318943">
    <property type="component" value="Unassembled WGS sequence"/>
</dbReference>
<dbReference type="EMBL" id="VCIZ01000002">
    <property type="protein sequence ID" value="TSP14020.1"/>
    <property type="molecule type" value="Genomic_DNA"/>
</dbReference>
<comment type="caution">
    <text evidence="2">The sequence shown here is derived from an EMBL/GenBank/DDBJ whole genome shotgun (WGS) entry which is preliminary data.</text>
</comment>
<evidence type="ECO:0000313" key="3">
    <source>
        <dbReference type="Proteomes" id="UP000318943"/>
    </source>
</evidence>
<keyword evidence="1" id="KW-0812">Transmembrane</keyword>
<proteinExistence type="predicted"/>
<organism evidence="2 3">
    <name type="scientific">Cupriavidus campinensis</name>
    <dbReference type="NCBI Taxonomy" id="151783"/>
    <lineage>
        <taxon>Bacteria</taxon>
        <taxon>Pseudomonadati</taxon>
        <taxon>Pseudomonadota</taxon>
        <taxon>Betaproteobacteria</taxon>
        <taxon>Burkholderiales</taxon>
        <taxon>Burkholderiaceae</taxon>
        <taxon>Cupriavidus</taxon>
    </lineage>
</organism>
<feature type="transmembrane region" description="Helical" evidence="1">
    <location>
        <begin position="30"/>
        <end position="48"/>
    </location>
</feature>
<evidence type="ECO:0000313" key="2">
    <source>
        <dbReference type="EMBL" id="TSP14020.1"/>
    </source>
</evidence>
<sequence>MNFLITLLIFAVIFACLGGIVYLARNDKKGWGWLVLVLILFLLSAKVGNGTGCNPKQDATWRQS</sequence>
<evidence type="ECO:0008006" key="4">
    <source>
        <dbReference type="Google" id="ProtNLM"/>
    </source>
</evidence>
<reference evidence="2 3" key="1">
    <citation type="submission" date="2019-05" db="EMBL/GenBank/DDBJ databases">
        <title>Whole genome sequence analysis of Cupriavidus campinensis S14E4C strain.</title>
        <authorList>
            <person name="Abbaszade G."/>
            <person name="Szabo A."/>
            <person name="Toumi M."/>
            <person name="Toth E."/>
        </authorList>
    </citation>
    <scope>NUCLEOTIDE SEQUENCE [LARGE SCALE GENOMIC DNA]</scope>
    <source>
        <strain evidence="2 3">S14E4C</strain>
    </source>
</reference>
<feature type="transmembrane region" description="Helical" evidence="1">
    <location>
        <begin position="7"/>
        <end position="24"/>
    </location>
</feature>
<accession>A0ABY3ESR8</accession>
<gene>
    <name evidence="2" type="ORF">FGG12_05995</name>
</gene>
<keyword evidence="3" id="KW-1185">Reference proteome</keyword>
<name>A0ABY3ESR8_9BURK</name>